<dbReference type="PROSITE" id="PS51977">
    <property type="entry name" value="WGR"/>
    <property type="match status" value="1"/>
</dbReference>
<dbReference type="InterPro" id="IPR049809">
    <property type="entry name" value="YehF/YfeS-like_WGR"/>
</dbReference>
<dbReference type="Pfam" id="PF05406">
    <property type="entry name" value="WGR"/>
    <property type="match status" value="1"/>
</dbReference>
<protein>
    <submittedName>
        <fullName evidence="2">WGR domain-containing protein</fullName>
    </submittedName>
</protein>
<dbReference type="HOGENOM" id="CLU_1537525_0_0_3"/>
<dbReference type="KEGG" id="cep:Cri9333_0618"/>
<keyword evidence="3" id="KW-1185">Reference proteome</keyword>
<dbReference type="InterPro" id="IPR008893">
    <property type="entry name" value="WGR_domain"/>
</dbReference>
<dbReference type="InterPro" id="IPR036930">
    <property type="entry name" value="WGR_dom_sf"/>
</dbReference>
<dbReference type="SMART" id="SM00773">
    <property type="entry name" value="WGR"/>
    <property type="match status" value="1"/>
</dbReference>
<gene>
    <name evidence="2" type="ORF">Cri9333_0618</name>
</gene>
<name>K9VUF3_9CYAN</name>
<organism evidence="2 3">
    <name type="scientific">Crinalium epipsammum PCC 9333</name>
    <dbReference type="NCBI Taxonomy" id="1173022"/>
    <lineage>
        <taxon>Bacteria</taxon>
        <taxon>Bacillati</taxon>
        <taxon>Cyanobacteriota</taxon>
        <taxon>Cyanophyceae</taxon>
        <taxon>Gomontiellales</taxon>
        <taxon>Gomontiellaceae</taxon>
        <taxon>Crinalium</taxon>
    </lineage>
</organism>
<dbReference type="SUPFAM" id="SSF142921">
    <property type="entry name" value="WGR domain-like"/>
    <property type="match status" value="1"/>
</dbReference>
<dbReference type="EMBL" id="CP003620">
    <property type="protein sequence ID" value="AFZ11561.1"/>
    <property type="molecule type" value="Genomic_DNA"/>
</dbReference>
<reference evidence="2 3" key="1">
    <citation type="submission" date="2012-06" db="EMBL/GenBank/DDBJ databases">
        <title>Finished chromosome of genome of Crinalium epipsammum PCC 9333.</title>
        <authorList>
            <consortium name="US DOE Joint Genome Institute"/>
            <person name="Gugger M."/>
            <person name="Coursin T."/>
            <person name="Rippka R."/>
            <person name="Tandeau De Marsac N."/>
            <person name="Huntemann M."/>
            <person name="Wei C.-L."/>
            <person name="Han J."/>
            <person name="Detter J.C."/>
            <person name="Han C."/>
            <person name="Tapia R."/>
            <person name="Davenport K."/>
            <person name="Daligault H."/>
            <person name="Erkkila T."/>
            <person name="Gu W."/>
            <person name="Munk A.C.C."/>
            <person name="Teshima H."/>
            <person name="Xu Y."/>
            <person name="Chain P."/>
            <person name="Chen A."/>
            <person name="Krypides N."/>
            <person name="Mavromatis K."/>
            <person name="Markowitz V."/>
            <person name="Szeto E."/>
            <person name="Ivanova N."/>
            <person name="Mikhailova N."/>
            <person name="Ovchinnikova G."/>
            <person name="Pagani I."/>
            <person name="Pati A."/>
            <person name="Goodwin L."/>
            <person name="Peters L."/>
            <person name="Pitluck S."/>
            <person name="Woyke T."/>
            <person name="Kerfeld C."/>
        </authorList>
    </citation>
    <scope>NUCLEOTIDE SEQUENCE [LARGE SCALE GENOMIC DNA]</scope>
    <source>
        <strain evidence="2 3">PCC 9333</strain>
    </source>
</reference>
<evidence type="ECO:0000313" key="3">
    <source>
        <dbReference type="Proteomes" id="UP000010472"/>
    </source>
</evidence>
<dbReference type="eggNOG" id="COG3831">
    <property type="taxonomic scope" value="Bacteria"/>
</dbReference>
<feature type="domain" description="WGR" evidence="1">
    <location>
        <begin position="1"/>
        <end position="88"/>
    </location>
</feature>
<dbReference type="STRING" id="1173022.Cri9333_0618"/>
<dbReference type="Proteomes" id="UP000010472">
    <property type="component" value="Chromosome"/>
</dbReference>
<dbReference type="Gene3D" id="2.20.140.10">
    <property type="entry name" value="WGR domain"/>
    <property type="match status" value="1"/>
</dbReference>
<dbReference type="AlphaFoldDB" id="K9VUF3"/>
<evidence type="ECO:0000313" key="2">
    <source>
        <dbReference type="EMBL" id="AFZ11561.1"/>
    </source>
</evidence>
<evidence type="ECO:0000259" key="1">
    <source>
        <dbReference type="PROSITE" id="PS51977"/>
    </source>
</evidence>
<accession>K9VUF3</accession>
<dbReference type="CDD" id="cd07996">
    <property type="entry name" value="WGR_MMR_like"/>
    <property type="match status" value="1"/>
</dbReference>
<proteinExistence type="predicted"/>
<sequence length="174" mass="19556">MANIISRICLECRNDATNTNKFWKAEINADNCQLTTTWGRIGTKGQSKSHQFYNVIDAEFKLKQLKMEKLNKGYTELKQPSSPKKSTANVKTVNQVKTDTNLAQVNAALLLLNVIQPYVRGADFNNLSYAGMLKDLAELVPFLQINPNPQKAFADVVSLEDARRRLQLKLAALQ</sequence>